<organism evidence="21 22">
    <name type="scientific">Trichophyton interdigitale (strain MR816)</name>
    <dbReference type="NCBI Taxonomy" id="1215338"/>
    <lineage>
        <taxon>Eukaryota</taxon>
        <taxon>Fungi</taxon>
        <taxon>Dikarya</taxon>
        <taxon>Ascomycota</taxon>
        <taxon>Pezizomycotina</taxon>
        <taxon>Eurotiomycetes</taxon>
        <taxon>Eurotiomycetidae</taxon>
        <taxon>Onygenales</taxon>
        <taxon>Arthrodermataceae</taxon>
        <taxon>Trichophyton</taxon>
    </lineage>
</organism>
<dbReference type="InterPro" id="IPR023298">
    <property type="entry name" value="ATPase_P-typ_TM_dom_sf"/>
</dbReference>
<comment type="subcellular location">
    <subcellularLocation>
        <location evidence="2 18">Cell membrane</location>
        <topology evidence="2 18">Multi-pass membrane protein</topology>
    </subcellularLocation>
</comment>
<evidence type="ECO:0000256" key="12">
    <source>
        <dbReference type="ARBA" id="ARBA00022842"/>
    </source>
</evidence>
<dbReference type="InterPro" id="IPR023214">
    <property type="entry name" value="HAD_sf"/>
</dbReference>
<evidence type="ECO:0000256" key="8">
    <source>
        <dbReference type="ARBA" id="ARBA00022723"/>
    </source>
</evidence>
<dbReference type="GO" id="GO:0120029">
    <property type="term" value="P:proton export across plasma membrane"/>
    <property type="evidence" value="ECO:0007669"/>
    <property type="project" value="UniProtKB-UniRule"/>
</dbReference>
<dbReference type="InterPro" id="IPR008250">
    <property type="entry name" value="ATPase_P-typ_transduc_dom_A_sf"/>
</dbReference>
<dbReference type="FunFam" id="3.40.50.1000:FF:000008">
    <property type="entry name" value="Plasma membrane ATPase"/>
    <property type="match status" value="1"/>
</dbReference>
<dbReference type="Pfam" id="PF00690">
    <property type="entry name" value="Cation_ATPase_N"/>
    <property type="match status" value="1"/>
</dbReference>
<dbReference type="InterPro" id="IPR001757">
    <property type="entry name" value="P_typ_ATPase"/>
</dbReference>
<dbReference type="FunFam" id="2.70.150.10:FF:000011">
    <property type="entry name" value="Plasma membrane ATPase"/>
    <property type="match status" value="1"/>
</dbReference>
<evidence type="ECO:0000256" key="14">
    <source>
        <dbReference type="ARBA" id="ARBA00022989"/>
    </source>
</evidence>
<dbReference type="GO" id="GO:0005886">
    <property type="term" value="C:plasma membrane"/>
    <property type="evidence" value="ECO:0007669"/>
    <property type="project" value="UniProtKB-SubCell"/>
</dbReference>
<evidence type="ECO:0000256" key="6">
    <source>
        <dbReference type="ARBA" id="ARBA00022475"/>
    </source>
</evidence>
<dbReference type="SUPFAM" id="SSF56784">
    <property type="entry name" value="HAD-like"/>
    <property type="match status" value="1"/>
</dbReference>
<dbReference type="Pfam" id="PF00122">
    <property type="entry name" value="E1-E2_ATPase"/>
    <property type="match status" value="1"/>
</dbReference>
<comment type="function">
    <text evidence="1">The plasma membrane ATPase of plants and fungi is a hydrogen ion pump. The proton gradient it generates drives the active transport of nutrients by H(+)-symport. The resulting external acidification and/or internal alkinization may mediate growth responses.</text>
</comment>
<feature type="compositionally biased region" description="Acidic residues" evidence="19">
    <location>
        <begin position="54"/>
        <end position="64"/>
    </location>
</feature>
<dbReference type="SFLD" id="SFLDS00003">
    <property type="entry name" value="Haloacid_Dehalogenase"/>
    <property type="match status" value="1"/>
</dbReference>
<dbReference type="OMA" id="VIEFHPF"/>
<evidence type="ECO:0000256" key="13">
    <source>
        <dbReference type="ARBA" id="ARBA00022967"/>
    </source>
</evidence>
<sequence length="939" mass="101468">MADHAAHGQGQPVPPNHLGTAVPSGQFGGGEHKDEVQQHQQTAAAYDEKKGPMPEDDEEDEDMDQLIADLESQDGHIDEIDEEDDDQPGGERPVPDELLQTDTRTGLTDAEVTTRRKKYGLNQMKEEKENLILKFFSYFVGPIQFVMEAAAILAAGLRDWVDFGVICALLLLNACVGFIQEFQAGSIVDELKKTLALKAVVLRNGRLVEVEAPEVVPGDILQVEEGTIIPADGRVVTEDAFLQVDQSAITGESLAVDKHKGDHCYASSSIKRGEAFMVVTSTGDNTFVGRAAALVNAASAGSGHFTEVLNGIGTVLLILVIFTLLVAWVASFYRSNGIVTILEFTLAITIIGVPVGLPAVVTTTMAVGAAYLAKKKAIVQKLSAIESLAGVEILCSDKTGTLTKNKLSLAEPYCVSGVDPEDLMLTACLAASRKKKGIDAIDKAFLKSLRYYPRAKSVLTQYKVLQFHPFDPVSKKVSAVVESPQGERIICVKGAPLFVLKTVEEDHPIPEDIDAAYKNKVAEFATRGFRSLGVARKRGEGSWEILGIMPCSDPPRHDTAKTVNEAKTLGLSIKMLTGDAVGIARETSRQLGLGTNIYNAERLGLGGGGTMPGSDIYDFVEAADGFAEVFPQHKYNVVEILQQRGYLVAMTGDGVNDAPSLKKADTGIAVEGASDAARSAADIVFLAPGLSAIIDALKTSRQIFHRMYAYVVYRIALSLHLEIFLGLWIAILNTSLNLQLVVFIAIFADIATLAIAYDNAPFSKTPVKWNLPKLWGMSVLLGVILAIGTWITLTTLLVGGKDGGIVQNFGQIDPVLFLEISLTENWLIFITRANGPFWSSIPSWQLSGAILVVDIIATLFTIFGWFVGGQTSIVAVVRVWVFSFGVFCVLGGIYYLLQGSTGFDNMMHGKSPKKSQKQRSLEDFVVSLQRVSTQHEKSA</sequence>
<keyword evidence="7 18" id="KW-0812">Transmembrane</keyword>
<feature type="transmembrane region" description="Helical" evidence="18">
    <location>
        <begin position="738"/>
        <end position="757"/>
    </location>
</feature>
<dbReference type="Gene3D" id="3.40.50.1000">
    <property type="entry name" value="HAD superfamily/HAD-like"/>
    <property type="match status" value="1"/>
</dbReference>
<evidence type="ECO:0000256" key="4">
    <source>
        <dbReference type="ARBA" id="ARBA00012476"/>
    </source>
</evidence>
<dbReference type="SUPFAM" id="SSF81665">
    <property type="entry name" value="Calcium ATPase, transmembrane domain M"/>
    <property type="match status" value="1"/>
</dbReference>
<keyword evidence="5 18" id="KW-0813">Transport</keyword>
<evidence type="ECO:0000256" key="9">
    <source>
        <dbReference type="ARBA" id="ARBA00022741"/>
    </source>
</evidence>
<feature type="transmembrane region" description="Helical" evidence="18">
    <location>
        <begin position="160"/>
        <end position="179"/>
    </location>
</feature>
<accession>A0A059JBG8</accession>
<dbReference type="NCBIfam" id="TIGR01494">
    <property type="entry name" value="ATPase_P-type"/>
    <property type="match status" value="2"/>
</dbReference>
<comment type="similarity">
    <text evidence="3 18">Belongs to the cation transport ATPase (P-type) (TC 3.A.3) family. Type IIIA subfamily.</text>
</comment>
<feature type="transmembrane region" description="Helical" evidence="18">
    <location>
        <begin position="778"/>
        <end position="799"/>
    </location>
</feature>
<dbReference type="GO" id="GO:0016887">
    <property type="term" value="F:ATP hydrolysis activity"/>
    <property type="evidence" value="ECO:0007669"/>
    <property type="project" value="InterPro"/>
</dbReference>
<dbReference type="Gene3D" id="1.20.1110.10">
    <property type="entry name" value="Calcium-transporting ATPase, transmembrane domain"/>
    <property type="match status" value="1"/>
</dbReference>
<feature type="transmembrane region" description="Helical" evidence="18">
    <location>
        <begin position="308"/>
        <end position="333"/>
    </location>
</feature>
<dbReference type="GO" id="GO:0008553">
    <property type="term" value="F:P-type proton-exporting transporter activity"/>
    <property type="evidence" value="ECO:0007669"/>
    <property type="project" value="UniProtKB-UniRule"/>
</dbReference>
<evidence type="ECO:0000256" key="3">
    <source>
        <dbReference type="ARBA" id="ARBA00008804"/>
    </source>
</evidence>
<dbReference type="GO" id="GO:0005524">
    <property type="term" value="F:ATP binding"/>
    <property type="evidence" value="ECO:0007669"/>
    <property type="project" value="UniProtKB-UniRule"/>
</dbReference>
<evidence type="ECO:0000256" key="19">
    <source>
        <dbReference type="SAM" id="MobiDB-lite"/>
    </source>
</evidence>
<dbReference type="InterPro" id="IPR018303">
    <property type="entry name" value="ATPase_P-typ_P_site"/>
</dbReference>
<dbReference type="AlphaFoldDB" id="A0A059JBG8"/>
<keyword evidence="16 18" id="KW-0472">Membrane</keyword>
<dbReference type="EC" id="7.1.2.1" evidence="4 18"/>
<comment type="catalytic activity">
    <reaction evidence="18">
        <text>ATP + H2O + H(+)(in) = ADP + phosphate + 2 H(+)(out)</text>
        <dbReference type="Rhea" id="RHEA:20852"/>
        <dbReference type="ChEBI" id="CHEBI:15377"/>
        <dbReference type="ChEBI" id="CHEBI:15378"/>
        <dbReference type="ChEBI" id="CHEBI:30616"/>
        <dbReference type="ChEBI" id="CHEBI:43474"/>
        <dbReference type="ChEBI" id="CHEBI:456216"/>
        <dbReference type="EC" id="7.1.2.1"/>
    </reaction>
</comment>
<evidence type="ECO:0000256" key="2">
    <source>
        <dbReference type="ARBA" id="ARBA00004651"/>
    </source>
</evidence>
<evidence type="ECO:0000256" key="16">
    <source>
        <dbReference type="ARBA" id="ARBA00023136"/>
    </source>
</evidence>
<dbReference type="Gene3D" id="3.40.1110.10">
    <property type="entry name" value="Calcium-transporting ATPase, cytoplasmic domain N"/>
    <property type="match status" value="1"/>
</dbReference>
<dbReference type="InterPro" id="IPR023299">
    <property type="entry name" value="ATPase_P-typ_cyto_dom_N"/>
</dbReference>
<dbReference type="OrthoDB" id="116380at2759"/>
<evidence type="ECO:0000256" key="11">
    <source>
        <dbReference type="ARBA" id="ARBA00022840"/>
    </source>
</evidence>
<name>A0A059JBG8_TRIIM</name>
<dbReference type="Pfam" id="PF00702">
    <property type="entry name" value="Hydrolase"/>
    <property type="match status" value="1"/>
</dbReference>
<feature type="transmembrane region" description="Helical" evidence="18">
    <location>
        <begin position="345"/>
        <end position="373"/>
    </location>
</feature>
<dbReference type="InterPro" id="IPR044492">
    <property type="entry name" value="P_typ_ATPase_HD_dom"/>
</dbReference>
<keyword evidence="9 18" id="KW-0547">Nucleotide-binding</keyword>
<dbReference type="FunFam" id="3.40.1110.10:FF:000005">
    <property type="entry name" value="Plasma membrane ATPase"/>
    <property type="match status" value="1"/>
</dbReference>
<evidence type="ECO:0000256" key="10">
    <source>
        <dbReference type="ARBA" id="ARBA00022781"/>
    </source>
</evidence>
<dbReference type="GO" id="GO:0046872">
    <property type="term" value="F:metal ion binding"/>
    <property type="evidence" value="ECO:0007669"/>
    <property type="project" value="UniProtKB-KW"/>
</dbReference>
<dbReference type="Proteomes" id="UP000024533">
    <property type="component" value="Unassembled WGS sequence"/>
</dbReference>
<dbReference type="InterPro" id="IPR036412">
    <property type="entry name" value="HAD-like_sf"/>
</dbReference>
<keyword evidence="15 18" id="KW-0406">Ion transport</keyword>
<comment type="caution">
    <text evidence="21">The sequence shown here is derived from an EMBL/GenBank/DDBJ whole genome shotgun (WGS) entry which is preliminary data.</text>
</comment>
<dbReference type="InterPro" id="IPR004014">
    <property type="entry name" value="ATPase_P-typ_cation-transptr_N"/>
</dbReference>
<dbReference type="Gene3D" id="2.70.150.10">
    <property type="entry name" value="Calcium-transporting ATPase, cytoplasmic transduction domain A"/>
    <property type="match status" value="1"/>
</dbReference>
<dbReference type="STRING" id="1215338.A0A059JBG8"/>
<keyword evidence="8" id="KW-0479">Metal-binding</keyword>
<feature type="domain" description="Cation-transporting P-type ATPase N-terminal" evidence="20">
    <location>
        <begin position="88"/>
        <end position="159"/>
    </location>
</feature>
<reference evidence="21 22" key="1">
    <citation type="submission" date="2014-02" db="EMBL/GenBank/DDBJ databases">
        <title>The Genome Sequence of Trichophyton interdigitale MR816.</title>
        <authorList>
            <consortium name="The Broad Institute Genomics Platform"/>
            <person name="Cuomo C.A."/>
            <person name="White T.C."/>
            <person name="Graser Y."/>
            <person name="Martinez-Rossi N."/>
            <person name="Heitman J."/>
            <person name="Young S.K."/>
            <person name="Zeng Q."/>
            <person name="Gargeya S."/>
            <person name="Abouelleil A."/>
            <person name="Alvarado L."/>
            <person name="Chapman S.B."/>
            <person name="Gainer-Dewar J."/>
            <person name="Goldberg J."/>
            <person name="Griggs A."/>
            <person name="Gujja S."/>
            <person name="Hansen M."/>
            <person name="Howarth C."/>
            <person name="Imamovic A."/>
            <person name="Larimer J."/>
            <person name="Martinez D."/>
            <person name="Murphy C."/>
            <person name="Pearson M.D."/>
            <person name="Persinoti G."/>
            <person name="Poon T."/>
            <person name="Priest M."/>
            <person name="Roberts A.D."/>
            <person name="Saif S."/>
            <person name="Shea T.D."/>
            <person name="Sykes S.N."/>
            <person name="Wortman J."/>
            <person name="Nusbaum C."/>
            <person name="Birren B."/>
        </authorList>
    </citation>
    <scope>NUCLEOTIDE SEQUENCE [LARGE SCALE GENOMIC DNA]</scope>
    <source>
        <strain evidence="21 22">MR816</strain>
    </source>
</reference>
<feature type="transmembrane region" description="Helical" evidence="18">
    <location>
        <begin position="131"/>
        <end position="154"/>
    </location>
</feature>
<dbReference type="NCBIfam" id="TIGR01647">
    <property type="entry name" value="ATPase-IIIA_H"/>
    <property type="match status" value="1"/>
</dbReference>
<keyword evidence="22" id="KW-1185">Reference proteome</keyword>
<proteinExistence type="inferred from homology"/>
<evidence type="ECO:0000313" key="22">
    <source>
        <dbReference type="Proteomes" id="UP000024533"/>
    </source>
</evidence>
<keyword evidence="14 18" id="KW-1133">Transmembrane helix</keyword>
<evidence type="ECO:0000259" key="20">
    <source>
        <dbReference type="SMART" id="SM00831"/>
    </source>
</evidence>
<dbReference type="InterPro" id="IPR059000">
    <property type="entry name" value="ATPase_P-type_domA"/>
</dbReference>
<evidence type="ECO:0000256" key="18">
    <source>
        <dbReference type="RuleBase" id="RU362083"/>
    </source>
</evidence>
<keyword evidence="11 18" id="KW-0067">ATP-binding</keyword>
<evidence type="ECO:0000256" key="7">
    <source>
        <dbReference type="ARBA" id="ARBA00022692"/>
    </source>
</evidence>
<protein>
    <recommendedName>
        <fullName evidence="17 18">Plasma membrane ATPase</fullName>
        <ecNumber evidence="4 18">7.1.2.1</ecNumber>
    </recommendedName>
</protein>
<feature type="transmembrane region" description="Helical" evidence="18">
    <location>
        <begin position="711"/>
        <end position="732"/>
    </location>
</feature>
<feature type="compositionally biased region" description="Acidic residues" evidence="19">
    <location>
        <begin position="79"/>
        <end position="88"/>
    </location>
</feature>
<keyword evidence="12 18" id="KW-0460">Magnesium</keyword>
<keyword evidence="13 18" id="KW-1278">Translocase</keyword>
<feature type="transmembrane region" description="Helical" evidence="18">
    <location>
        <begin position="844"/>
        <end position="867"/>
    </location>
</feature>
<dbReference type="SMART" id="SM00831">
    <property type="entry name" value="Cation_ATPase_N"/>
    <property type="match status" value="1"/>
</dbReference>
<dbReference type="CDD" id="cd02076">
    <property type="entry name" value="P-type_ATPase_H"/>
    <property type="match status" value="1"/>
</dbReference>
<evidence type="ECO:0000256" key="5">
    <source>
        <dbReference type="ARBA" id="ARBA00022448"/>
    </source>
</evidence>
<dbReference type="EMBL" id="AOKY01000229">
    <property type="protein sequence ID" value="KDB25038.1"/>
    <property type="molecule type" value="Genomic_DNA"/>
</dbReference>
<gene>
    <name evidence="21" type="ORF">H109_03093</name>
</gene>
<dbReference type="SFLD" id="SFLDG00002">
    <property type="entry name" value="C1.7:_P-type_atpase_like"/>
    <property type="match status" value="1"/>
</dbReference>
<evidence type="ECO:0000313" key="21">
    <source>
        <dbReference type="EMBL" id="KDB25038.1"/>
    </source>
</evidence>
<evidence type="ECO:0000256" key="15">
    <source>
        <dbReference type="ARBA" id="ARBA00023065"/>
    </source>
</evidence>
<dbReference type="HOGENOM" id="CLU_002360_6_0_1"/>
<dbReference type="PRINTS" id="PR00120">
    <property type="entry name" value="HATPASE"/>
</dbReference>
<feature type="region of interest" description="Disordered" evidence="19">
    <location>
        <begin position="1"/>
        <end position="99"/>
    </location>
</feature>
<evidence type="ECO:0000256" key="17">
    <source>
        <dbReference type="ARBA" id="ARBA00071631"/>
    </source>
</evidence>
<evidence type="ECO:0000256" key="1">
    <source>
        <dbReference type="ARBA" id="ARBA00003417"/>
    </source>
</evidence>
<dbReference type="SUPFAM" id="SSF81653">
    <property type="entry name" value="Calcium ATPase, transduction domain A"/>
    <property type="match status" value="1"/>
</dbReference>
<keyword evidence="10 18" id="KW-0375">Hydrogen ion transport</keyword>
<dbReference type="PANTHER" id="PTHR42861">
    <property type="entry name" value="CALCIUM-TRANSPORTING ATPASE"/>
    <property type="match status" value="1"/>
</dbReference>
<dbReference type="PRINTS" id="PR00119">
    <property type="entry name" value="CATATPASE"/>
</dbReference>
<dbReference type="InterPro" id="IPR006534">
    <property type="entry name" value="P-type_ATPase_IIIA"/>
</dbReference>
<keyword evidence="6" id="KW-1003">Cell membrane</keyword>
<feature type="transmembrane region" description="Helical" evidence="18">
    <location>
        <begin position="879"/>
        <end position="897"/>
    </location>
</feature>
<dbReference type="PROSITE" id="PS00154">
    <property type="entry name" value="ATPASE_E1_E2"/>
    <property type="match status" value="1"/>
</dbReference>
<dbReference type="SFLD" id="SFLDF00027">
    <property type="entry name" value="p-type_atpase"/>
    <property type="match status" value="1"/>
</dbReference>